<organism evidence="2 3">
    <name type="scientific">Anditalea andensis</name>
    <dbReference type="NCBI Taxonomy" id="1048983"/>
    <lineage>
        <taxon>Bacteria</taxon>
        <taxon>Pseudomonadati</taxon>
        <taxon>Bacteroidota</taxon>
        <taxon>Cytophagia</taxon>
        <taxon>Cytophagales</taxon>
        <taxon>Cytophagaceae</taxon>
        <taxon>Anditalea</taxon>
    </lineage>
</organism>
<keyword evidence="1" id="KW-0812">Transmembrane</keyword>
<name>A0A074KYQ6_9BACT</name>
<dbReference type="EMBL" id="JMIH01000023">
    <property type="protein sequence ID" value="KEO72753.1"/>
    <property type="molecule type" value="Genomic_DNA"/>
</dbReference>
<evidence type="ECO:0000313" key="3">
    <source>
        <dbReference type="Proteomes" id="UP000027821"/>
    </source>
</evidence>
<keyword evidence="3" id="KW-1185">Reference proteome</keyword>
<sequence>MEKFLKLLKIETLGGLIIRFSLAGLLLFGGFSKFTLIGAEGYSLQGAILMAAIETISSFGILYHFKNPIMGIIGGLLALVSVIIRFVFTLYWLRTEIGSINSLFESFNIMTLVFNNGMFHIFLLIGASIYCTGNSYKHYITNRLTQPWPK</sequence>
<feature type="transmembrane region" description="Helical" evidence="1">
    <location>
        <begin position="72"/>
        <end position="93"/>
    </location>
</feature>
<evidence type="ECO:0008006" key="4">
    <source>
        <dbReference type="Google" id="ProtNLM"/>
    </source>
</evidence>
<gene>
    <name evidence="2" type="ORF">EL17_14035</name>
</gene>
<dbReference type="eggNOG" id="ENOG503436A">
    <property type="taxonomic scope" value="Bacteria"/>
</dbReference>
<feature type="transmembrane region" description="Helical" evidence="1">
    <location>
        <begin position="12"/>
        <end position="32"/>
    </location>
</feature>
<accession>A0A074KYQ6</accession>
<dbReference type="RefSeq" id="WP_035075577.1">
    <property type="nucleotide sequence ID" value="NZ_JMIH01000023.1"/>
</dbReference>
<dbReference type="Proteomes" id="UP000027821">
    <property type="component" value="Unassembled WGS sequence"/>
</dbReference>
<keyword evidence="1" id="KW-1133">Transmembrane helix</keyword>
<feature type="transmembrane region" description="Helical" evidence="1">
    <location>
        <begin position="113"/>
        <end position="133"/>
    </location>
</feature>
<reference evidence="2 3" key="1">
    <citation type="submission" date="2014-04" db="EMBL/GenBank/DDBJ databases">
        <title>Characterization and application of a salt tolerant electro-active bacterium.</title>
        <authorList>
            <person name="Yang L."/>
            <person name="Wei S."/>
            <person name="Tay Q.X.M."/>
        </authorList>
    </citation>
    <scope>NUCLEOTIDE SEQUENCE [LARGE SCALE GENOMIC DNA]</scope>
    <source>
        <strain evidence="2 3">LY1</strain>
    </source>
</reference>
<comment type="caution">
    <text evidence="2">The sequence shown here is derived from an EMBL/GenBank/DDBJ whole genome shotgun (WGS) entry which is preliminary data.</text>
</comment>
<proteinExistence type="predicted"/>
<protein>
    <recommendedName>
        <fullName evidence="4">DoxX family protein</fullName>
    </recommendedName>
</protein>
<dbReference type="OrthoDB" id="839947at2"/>
<dbReference type="AlphaFoldDB" id="A0A074KYQ6"/>
<evidence type="ECO:0000313" key="2">
    <source>
        <dbReference type="EMBL" id="KEO72753.1"/>
    </source>
</evidence>
<feature type="transmembrane region" description="Helical" evidence="1">
    <location>
        <begin position="44"/>
        <end position="65"/>
    </location>
</feature>
<evidence type="ECO:0000256" key="1">
    <source>
        <dbReference type="SAM" id="Phobius"/>
    </source>
</evidence>
<keyword evidence="1" id="KW-0472">Membrane</keyword>